<dbReference type="GO" id="GO:0007165">
    <property type="term" value="P:signal transduction"/>
    <property type="evidence" value="ECO:0007669"/>
    <property type="project" value="UniProtKB-ARBA"/>
</dbReference>
<dbReference type="EMBL" id="GEZM01046122">
    <property type="protein sequence ID" value="JAV77499.1"/>
    <property type="molecule type" value="Transcribed_RNA"/>
</dbReference>
<dbReference type="InterPro" id="IPR001932">
    <property type="entry name" value="PPM-type_phosphatase-like_dom"/>
</dbReference>
<evidence type="ECO:0000256" key="9">
    <source>
        <dbReference type="ARBA" id="ARBA00057862"/>
    </source>
</evidence>
<reference evidence="17" key="3">
    <citation type="submission" date="2019-08" db="EMBL/GenBank/DDBJ databases">
        <authorList>
            <consortium name="Photinus pyralis genome working group"/>
            <person name="Fallon T.R."/>
            <person name="Sander Lower S.E."/>
            <person name="Weng J.-K."/>
        </authorList>
    </citation>
    <scope>NUCLEOTIDE SEQUENCE</scope>
    <source>
        <strain evidence="17">1611_PpyrPB1</strain>
        <tissue evidence="17">Whole body</tissue>
    </source>
</reference>
<dbReference type="PROSITE" id="PS51746">
    <property type="entry name" value="PPM_2"/>
    <property type="match status" value="1"/>
</dbReference>
<dbReference type="EMBL" id="VVIM01000008">
    <property type="protein sequence ID" value="KAB0795309.1"/>
    <property type="molecule type" value="Genomic_DNA"/>
</dbReference>
<dbReference type="Proteomes" id="UP000327044">
    <property type="component" value="Unassembled WGS sequence"/>
</dbReference>
<dbReference type="InterPro" id="IPR015655">
    <property type="entry name" value="PP2C"/>
</dbReference>
<dbReference type="PANTHER" id="PTHR13832">
    <property type="entry name" value="PROTEIN PHOSPHATASE 2C"/>
    <property type="match status" value="1"/>
</dbReference>
<evidence type="ECO:0000313" key="17">
    <source>
        <dbReference type="EMBL" id="KAB0795309.1"/>
    </source>
</evidence>
<evidence type="ECO:0000313" key="18">
    <source>
        <dbReference type="EMBL" id="KAB0797063.1"/>
    </source>
</evidence>
<dbReference type="SUPFAM" id="SSF81606">
    <property type="entry name" value="PP2C-like"/>
    <property type="match status" value="1"/>
</dbReference>
<evidence type="ECO:0000256" key="10">
    <source>
        <dbReference type="ARBA" id="ARBA00062935"/>
    </source>
</evidence>
<keyword evidence="6" id="KW-0832">Ubl conjugation</keyword>
<dbReference type="GO" id="GO:0008047">
    <property type="term" value="F:enzyme activator activity"/>
    <property type="evidence" value="ECO:0007669"/>
    <property type="project" value="UniProtKB-ARBA"/>
</dbReference>
<keyword evidence="7" id="KW-0472">Membrane</keyword>
<dbReference type="AlphaFoldDB" id="A0A1Y1LV76"/>
<dbReference type="Pfam" id="PF00481">
    <property type="entry name" value="PP2C"/>
    <property type="match status" value="1"/>
</dbReference>
<feature type="domain" description="PPM-type phosphatase" evidence="15">
    <location>
        <begin position="28"/>
        <end position="365"/>
    </location>
</feature>
<dbReference type="Gene3D" id="3.60.40.10">
    <property type="entry name" value="PPM-type phosphatase domain"/>
    <property type="match status" value="1"/>
</dbReference>
<dbReference type="GO" id="GO:0004722">
    <property type="term" value="F:protein serine/threonine phosphatase activity"/>
    <property type="evidence" value="ECO:0007669"/>
    <property type="project" value="InterPro"/>
</dbReference>
<protein>
    <recommendedName>
        <fullName evidence="11">TGF-beta-activated kinase 1 and MAP3K7-binding protein 1</fullName>
    </recommendedName>
    <alternativeName>
        <fullName evidence="12">Mitogen-activated protein kinase kinase kinase 7-interacting protein 1</fullName>
    </alternativeName>
    <alternativeName>
        <fullName evidence="13">TGF-beta-activated kinase 1-binding protein 1</fullName>
    </alternativeName>
</protein>
<keyword evidence="3" id="KW-0963">Cytoplasm</keyword>
<keyword evidence="5" id="KW-0256">Endoplasmic reticulum</keyword>
<dbReference type="GO" id="GO:1902533">
    <property type="term" value="P:positive regulation of intracellular signal transduction"/>
    <property type="evidence" value="ECO:0007669"/>
    <property type="project" value="UniProtKB-ARBA"/>
</dbReference>
<name>A0A1Y1LV76_PHOPY</name>
<gene>
    <name evidence="18" type="ORF">PPYR_08057</name>
    <name evidence="17" type="ORF">PPYR_12148</name>
</gene>
<feature type="compositionally biased region" description="Low complexity" evidence="14">
    <location>
        <begin position="408"/>
        <end position="421"/>
    </location>
</feature>
<comment type="function">
    <text evidence="9">Key adapter protein that plays an essential role in JNK and NF-kappa-B activation and proinflammatory cytokines production in response to stimulation with TLRs and cytokines. Mechanistically, associates with the catalytic domain of MAP3K7/TAK1 to trigger MAP3K7/TAK1 autophosphorylation leading to its full activation. Similarly, associates with MAPK14 and triggers its autophosphorylation and subsequent activation. In turn, MAPK14 phosphorylates TAB1 and inhibits MAP3K7/TAK1 activation in a feedback control mechanism. Also plays a role in recruiting MAPK14 to the TAK1 complex for the phosphorylation of the TAB2 and TAB3 regulatory subunits.</text>
</comment>
<evidence type="ECO:0000256" key="8">
    <source>
        <dbReference type="ARBA" id="ARBA00023180"/>
    </source>
</evidence>
<dbReference type="PANTHER" id="PTHR13832:SF533">
    <property type="entry name" value="TGF-BETA-ACTIVATED KINASE 1 AND MAP3K7-BINDING PROTEIN 1"/>
    <property type="match status" value="1"/>
</dbReference>
<accession>A0A1Y1LV76</accession>
<proteinExistence type="predicted"/>
<evidence type="ECO:0000256" key="5">
    <source>
        <dbReference type="ARBA" id="ARBA00022824"/>
    </source>
</evidence>
<evidence type="ECO:0000256" key="12">
    <source>
        <dbReference type="ARBA" id="ARBA00080486"/>
    </source>
</evidence>
<evidence type="ECO:0000256" key="13">
    <source>
        <dbReference type="ARBA" id="ARBA00080658"/>
    </source>
</evidence>
<dbReference type="InterPro" id="IPR036457">
    <property type="entry name" value="PPM-type-like_dom_sf"/>
</dbReference>
<dbReference type="CDD" id="cd00143">
    <property type="entry name" value="PP2Cc"/>
    <property type="match status" value="1"/>
</dbReference>
<dbReference type="EMBL" id="VVIM01000006">
    <property type="protein sequence ID" value="KAB0797063.1"/>
    <property type="molecule type" value="Genomic_DNA"/>
</dbReference>
<organism evidence="16">
    <name type="scientific">Photinus pyralis</name>
    <name type="common">Common eastern firefly</name>
    <name type="synonym">Lampyris pyralis</name>
    <dbReference type="NCBI Taxonomy" id="7054"/>
    <lineage>
        <taxon>Eukaryota</taxon>
        <taxon>Metazoa</taxon>
        <taxon>Ecdysozoa</taxon>
        <taxon>Arthropoda</taxon>
        <taxon>Hexapoda</taxon>
        <taxon>Insecta</taxon>
        <taxon>Pterygota</taxon>
        <taxon>Neoptera</taxon>
        <taxon>Endopterygota</taxon>
        <taxon>Coleoptera</taxon>
        <taxon>Polyphaga</taxon>
        <taxon>Elateriformia</taxon>
        <taxon>Elateroidea</taxon>
        <taxon>Lampyridae</taxon>
        <taxon>Lampyrinae</taxon>
        <taxon>Photinus</taxon>
    </lineage>
</organism>
<dbReference type="InParanoid" id="A0A1Y1LV76"/>
<comment type="subunit">
    <text evidence="10">Interacts with XIAP and BIRC7. Interacts with TRAF6 and MAP3K7; during IL-1 signaling. Identified in the TRIKA2 complex composed of MAP3K7, TAB1 and TAB2. Interacts with TRAF6 and MAPK14; these interactions allow MAPK14 autophosphorylation. Interacts with STING1; interaction takes place following cGAMP activation and promotes TAB1 recruitment to the endoplasmic reticulum, triggering MAP3K7/TAK1 activation and STING1 phosphorylation.</text>
</comment>
<evidence type="ECO:0000256" key="14">
    <source>
        <dbReference type="SAM" id="MobiDB-lite"/>
    </source>
</evidence>
<reference evidence="16" key="1">
    <citation type="journal article" date="2016" name="Sci. Rep.">
        <title>Molecular characterization of firefly nuptial gifts: a multi-omics approach sheds light on postcopulatory sexual selection.</title>
        <authorList>
            <person name="Al-Wathiqui N."/>
            <person name="Fallon T.R."/>
            <person name="South A."/>
            <person name="Weng J.K."/>
            <person name="Lewis S.M."/>
        </authorList>
    </citation>
    <scope>NUCLEOTIDE SEQUENCE</scope>
</reference>
<evidence type="ECO:0000313" key="16">
    <source>
        <dbReference type="EMBL" id="JAV77499.1"/>
    </source>
</evidence>
<dbReference type="OrthoDB" id="10049211at2759"/>
<sequence>MRSLRPTQLSYQTDKSWTDDLPVCKQSGVGFATNQIYREDDHRQQEHSFEDRSCHWRFNDTSYLYGVFDGHESARAADFCFQRLAAEILLEQLNEKKSDEETKEVLKQAFISVEKGYLDSIYDRLAEREAYFDEIPQGLNLYQAYQEVPDVVEKIKRINIELSSGTTAAIALLYNNKLFVANVGNSRVLLCQTDLNSVLKVLQLSIDHDLRNEDELLRLHQIGMNMDYLRKCSHLGNQENTRCLGNYLIKGGYKEFDDLKVSTQEPVVAEPEIIGGIPLDESCQFLLLMSAGLYKSIEEATGTDQVNKYIAQLVVEQFREQGTLTGVAQAVVDRAVRLHHDWYMSNSFKTGSTKREDITLIVRNFNFPMPNAITSPTNPTVTFNPILNTIPNNSSSTLTSVNDNYRSSSIVSTNDTSSSSDVRSDSDIGVGPDQRIEGYVDFSSYYKNVEIARQNGTLPKGIDF</sequence>
<dbReference type="GO" id="GO:0005789">
    <property type="term" value="C:endoplasmic reticulum membrane"/>
    <property type="evidence" value="ECO:0007669"/>
    <property type="project" value="UniProtKB-SubCell"/>
</dbReference>
<dbReference type="GO" id="GO:0005829">
    <property type="term" value="C:cytosol"/>
    <property type="evidence" value="ECO:0007669"/>
    <property type="project" value="UniProtKB-SubCell"/>
</dbReference>
<dbReference type="SMART" id="SM00332">
    <property type="entry name" value="PP2Cc"/>
    <property type="match status" value="1"/>
</dbReference>
<keyword evidence="8" id="KW-0325">Glycoprotein</keyword>
<evidence type="ECO:0000313" key="19">
    <source>
        <dbReference type="Proteomes" id="UP000327044"/>
    </source>
</evidence>
<keyword evidence="4" id="KW-0597">Phosphoprotein</keyword>
<reference evidence="17 19" key="2">
    <citation type="journal article" date="2018" name="Elife">
        <title>Firefly genomes illuminate parallel origins of bioluminescence in beetles.</title>
        <authorList>
            <person name="Fallon T.R."/>
            <person name="Lower S.E."/>
            <person name="Chang C.H."/>
            <person name="Bessho-Uehara M."/>
            <person name="Martin G.J."/>
            <person name="Bewick A.J."/>
            <person name="Behringer M."/>
            <person name="Debat H.J."/>
            <person name="Wong I."/>
            <person name="Day J.C."/>
            <person name="Suvorov A."/>
            <person name="Silva C.J."/>
            <person name="Stanger-Hall K.F."/>
            <person name="Hall D.W."/>
            <person name="Schmitz R.J."/>
            <person name="Nelson D.R."/>
            <person name="Lewis S.M."/>
            <person name="Shigenobu S."/>
            <person name="Bybee S.M."/>
            <person name="Larracuente A.M."/>
            <person name="Oba Y."/>
            <person name="Weng J.K."/>
        </authorList>
    </citation>
    <scope>NUCLEOTIDE SEQUENCE [LARGE SCALE GENOMIC DNA]</scope>
    <source>
        <strain evidence="17">1611_PpyrPB1</strain>
        <tissue evidence="17">Whole body</tissue>
    </source>
</reference>
<evidence type="ECO:0000256" key="3">
    <source>
        <dbReference type="ARBA" id="ARBA00022490"/>
    </source>
</evidence>
<evidence type="ECO:0000259" key="15">
    <source>
        <dbReference type="PROSITE" id="PS51746"/>
    </source>
</evidence>
<evidence type="ECO:0000256" key="4">
    <source>
        <dbReference type="ARBA" id="ARBA00022553"/>
    </source>
</evidence>
<evidence type="ECO:0000256" key="11">
    <source>
        <dbReference type="ARBA" id="ARBA00074232"/>
    </source>
</evidence>
<dbReference type="FunFam" id="3.60.40.10:FF:000014">
    <property type="entry name" value="TGF-beta-activated kinase 1 and MAP3K7-binding protein 1-like"/>
    <property type="match status" value="1"/>
</dbReference>
<evidence type="ECO:0000256" key="2">
    <source>
        <dbReference type="ARBA" id="ARBA00004514"/>
    </source>
</evidence>
<evidence type="ECO:0000256" key="6">
    <source>
        <dbReference type="ARBA" id="ARBA00022843"/>
    </source>
</evidence>
<keyword evidence="19" id="KW-1185">Reference proteome</keyword>
<feature type="region of interest" description="Disordered" evidence="14">
    <location>
        <begin position="408"/>
        <end position="430"/>
    </location>
</feature>
<evidence type="ECO:0000256" key="7">
    <source>
        <dbReference type="ARBA" id="ARBA00023136"/>
    </source>
</evidence>
<evidence type="ECO:0000256" key="1">
    <source>
        <dbReference type="ARBA" id="ARBA00004397"/>
    </source>
</evidence>
<comment type="subcellular location">
    <subcellularLocation>
        <location evidence="2">Cytoplasm</location>
        <location evidence="2">Cytosol</location>
    </subcellularLocation>
    <subcellularLocation>
        <location evidence="1">Endoplasmic reticulum membrane</location>
        <topology evidence="1">Peripheral membrane protein</topology>
        <orientation evidence="1">Cytoplasmic side</orientation>
    </subcellularLocation>
</comment>